<protein>
    <submittedName>
        <fullName evidence="2">Glycosyltransferase family 4 protein</fullName>
    </submittedName>
</protein>
<evidence type="ECO:0000313" key="2">
    <source>
        <dbReference type="EMBL" id="GMM61968.1"/>
    </source>
</evidence>
<dbReference type="Gene3D" id="3.40.50.2000">
    <property type="entry name" value="Glycogen Phosphorylase B"/>
    <property type="match status" value="2"/>
</dbReference>
<proteinExistence type="predicted"/>
<dbReference type="InterPro" id="IPR028098">
    <property type="entry name" value="Glyco_trans_4-like_N"/>
</dbReference>
<evidence type="ECO:0000259" key="1">
    <source>
        <dbReference type="Pfam" id="PF13579"/>
    </source>
</evidence>
<dbReference type="InterPro" id="IPR050194">
    <property type="entry name" value="Glycosyltransferase_grp1"/>
</dbReference>
<dbReference type="RefSeq" id="WP_317975593.1">
    <property type="nucleotide sequence ID" value="NZ_BTFW01000001.1"/>
</dbReference>
<organism evidence="2 3">
    <name type="scientific">Novosphingobium pituita</name>
    <dbReference type="NCBI Taxonomy" id="3056842"/>
    <lineage>
        <taxon>Bacteria</taxon>
        <taxon>Pseudomonadati</taxon>
        <taxon>Pseudomonadota</taxon>
        <taxon>Alphaproteobacteria</taxon>
        <taxon>Sphingomonadales</taxon>
        <taxon>Sphingomonadaceae</taxon>
        <taxon>Novosphingobium</taxon>
    </lineage>
</organism>
<comment type="caution">
    <text evidence="2">The sequence shown here is derived from an EMBL/GenBank/DDBJ whole genome shotgun (WGS) entry which is preliminary data.</text>
</comment>
<name>A0ABQ6P9M0_9SPHN</name>
<dbReference type="PANTHER" id="PTHR45947:SF3">
    <property type="entry name" value="SULFOQUINOVOSYL TRANSFERASE SQD2"/>
    <property type="match status" value="1"/>
</dbReference>
<dbReference type="Pfam" id="PF13692">
    <property type="entry name" value="Glyco_trans_1_4"/>
    <property type="match status" value="1"/>
</dbReference>
<accession>A0ABQ6P9M0</accession>
<dbReference type="CDD" id="cd03801">
    <property type="entry name" value="GT4_PimA-like"/>
    <property type="match status" value="1"/>
</dbReference>
<sequence>MPQAAGAEMAGRPMAAFAALAAPAMPVSCRRKARPDIMMIGLRSVGEGQGGVENHVDRLAGELDRMGLRVEIVTRSPYQPGRHERGRNITVRSLWAPRVVWAEALVHSLLAVAYAAWRRPAIVHIHAIGPSIVAPLARLVGLVVVMTHHGEDYRREKWGAAARAVLRLGEAAGARFSQGRIVISPSLRASLDDRFRRPFAYIPNGVCVAGPVPGCEALRPLGLEPGRYILSVGRLVPEKRQLDLIEALAQIADPAIRLVLVGGADHDSPYCRQVQARAAADPRVVLAGLQSGRPLAELYSHAGVFALPSSHEGLSIALLEAMAYGNRVVASAIAANRNLGLPEACYFPCGDVPALAEALRAALEADRQDRLAGGADSGRSPRQDWGRIVDAFRWDEVAARTAGLYRAVSREGGGPSGKEDCREEGR</sequence>
<dbReference type="SUPFAM" id="SSF53756">
    <property type="entry name" value="UDP-Glycosyltransferase/glycogen phosphorylase"/>
    <property type="match status" value="1"/>
</dbReference>
<dbReference type="Proteomes" id="UP001187221">
    <property type="component" value="Unassembled WGS sequence"/>
</dbReference>
<evidence type="ECO:0000313" key="3">
    <source>
        <dbReference type="Proteomes" id="UP001187221"/>
    </source>
</evidence>
<dbReference type="PANTHER" id="PTHR45947">
    <property type="entry name" value="SULFOQUINOVOSYL TRANSFERASE SQD2"/>
    <property type="match status" value="1"/>
</dbReference>
<reference evidence="2 3" key="1">
    <citation type="submission" date="2023-06" db="EMBL/GenBank/DDBJ databases">
        <title>Draft genome sequence of Novosphingobium sp. strain IK01.</title>
        <authorList>
            <person name="Hatamoto M."/>
            <person name="Ikarashi T."/>
            <person name="Yamaguchi T."/>
        </authorList>
    </citation>
    <scope>NUCLEOTIDE SEQUENCE [LARGE SCALE GENOMIC DNA]</scope>
    <source>
        <strain evidence="2 3">IK01</strain>
    </source>
</reference>
<dbReference type="Pfam" id="PF13579">
    <property type="entry name" value="Glyco_trans_4_4"/>
    <property type="match status" value="1"/>
</dbReference>
<feature type="domain" description="Glycosyltransferase subfamily 4-like N-terminal" evidence="1">
    <location>
        <begin position="50"/>
        <end position="205"/>
    </location>
</feature>
<dbReference type="EMBL" id="BTFW01000001">
    <property type="protein sequence ID" value="GMM61968.1"/>
    <property type="molecule type" value="Genomic_DNA"/>
</dbReference>
<gene>
    <name evidence="2" type="ORF">NUTIK01_27450</name>
</gene>
<keyword evidence="3" id="KW-1185">Reference proteome</keyword>